<keyword evidence="1" id="KW-0472">Membrane</keyword>
<protein>
    <submittedName>
        <fullName evidence="2">Uncharacterized protein</fullName>
    </submittedName>
</protein>
<keyword evidence="1" id="KW-0812">Transmembrane</keyword>
<keyword evidence="1" id="KW-1133">Transmembrane helix</keyword>
<dbReference type="AlphaFoldDB" id="A0AAU8JLB4"/>
<sequence length="274" mass="31045">MIGSQLKTVYPRWWEVASNGAIRAAIPSGIALAALCGVVFMQQSRLDRAALNPLSPQQADQQEALQIELMKRSPTLGFDNAIANWAFIKFIGYFGDEELRDQTGYELNDDYFDLLTQRDPRFMEAYLFISSAVSFMQAKPELGVKLMQRGTEVLSPEINPRSYLLWRYKGIDQLLLVNDIPGAIKSHEIAAEWVKGTPDEKFASIYAQTAEFLKSNPDNTDVRFWAWSEVYYSTVDKNVKARAEAELLKLGANKRVDEDGNIYFALPVSNNKQR</sequence>
<reference evidence="2" key="1">
    <citation type="submission" date="2024-07" db="EMBL/GenBank/DDBJ databases">
        <authorList>
            <person name="Kim Y.J."/>
            <person name="Jeong J.Y."/>
        </authorList>
    </citation>
    <scope>NUCLEOTIDE SEQUENCE</scope>
    <source>
        <strain evidence="2">GIHE-MW2</strain>
    </source>
</reference>
<proteinExistence type="predicted"/>
<gene>
    <name evidence="2" type="ORF">ABWT76_003029</name>
</gene>
<dbReference type="EMBL" id="CP159837">
    <property type="protein sequence ID" value="XCM40050.1"/>
    <property type="molecule type" value="Genomic_DNA"/>
</dbReference>
<name>A0AAU8JLB4_9CYAN</name>
<feature type="transmembrane region" description="Helical" evidence="1">
    <location>
        <begin position="20"/>
        <end position="41"/>
    </location>
</feature>
<evidence type="ECO:0000313" key="2">
    <source>
        <dbReference type="EMBL" id="XCM40050.1"/>
    </source>
</evidence>
<dbReference type="RefSeq" id="WP_199317270.1">
    <property type="nucleotide sequence ID" value="NZ_CP159837.1"/>
</dbReference>
<organism evidence="2">
    <name type="scientific">Planktothricoides raciborskii GIHE-MW2</name>
    <dbReference type="NCBI Taxonomy" id="2792601"/>
    <lineage>
        <taxon>Bacteria</taxon>
        <taxon>Bacillati</taxon>
        <taxon>Cyanobacteriota</taxon>
        <taxon>Cyanophyceae</taxon>
        <taxon>Oscillatoriophycideae</taxon>
        <taxon>Oscillatoriales</taxon>
        <taxon>Oscillatoriaceae</taxon>
        <taxon>Planktothricoides</taxon>
    </lineage>
</organism>
<evidence type="ECO:0000256" key="1">
    <source>
        <dbReference type="SAM" id="Phobius"/>
    </source>
</evidence>
<accession>A0AAU8JLB4</accession>